<reference evidence="1 2" key="1">
    <citation type="submission" date="2019-02" db="EMBL/GenBank/DDBJ databases">
        <title>Sequencing the genomes of 1000 actinobacteria strains.</title>
        <authorList>
            <person name="Klenk H.-P."/>
        </authorList>
    </citation>
    <scope>NUCLEOTIDE SEQUENCE [LARGE SCALE GENOMIC DNA]</scope>
    <source>
        <strain evidence="1 2">DSM 18319</strain>
    </source>
</reference>
<evidence type="ECO:0000313" key="1">
    <source>
        <dbReference type="EMBL" id="RZU65828.1"/>
    </source>
</evidence>
<dbReference type="RefSeq" id="WP_130506119.1">
    <property type="nucleotide sequence ID" value="NZ_SHLC01000001.1"/>
</dbReference>
<dbReference type="EMBL" id="SHLC01000001">
    <property type="protein sequence ID" value="RZU65828.1"/>
    <property type="molecule type" value="Genomic_DNA"/>
</dbReference>
<dbReference type="OrthoDB" id="9813713at2"/>
<comment type="caution">
    <text evidence="1">The sequence shown here is derived from an EMBL/GenBank/DDBJ whole genome shotgun (WGS) entry which is preliminary data.</text>
</comment>
<sequence length="129" mass="13834">MGSASDSQPALLIFDGDCGFCTSSVSWLRRVLPAMPDAAPYQWTALEKYGLSEADAAARVWLVADGRNHGGHRAVAAMLTHQPRAILRIAGHLMLFPPLSWLAAVGYALVARYRFALPGGTPACRVGQQ</sequence>
<evidence type="ECO:0000313" key="2">
    <source>
        <dbReference type="Proteomes" id="UP000291483"/>
    </source>
</evidence>
<gene>
    <name evidence="1" type="ORF">EV379_2166</name>
</gene>
<dbReference type="GO" id="GO:0015035">
    <property type="term" value="F:protein-disulfide reductase activity"/>
    <property type="evidence" value="ECO:0007669"/>
    <property type="project" value="InterPro"/>
</dbReference>
<proteinExistence type="predicted"/>
<accession>A0A4Q8AMU4</accession>
<dbReference type="Pfam" id="PF04134">
    <property type="entry name" value="DCC1-like"/>
    <property type="match status" value="1"/>
</dbReference>
<dbReference type="InterPro" id="IPR007263">
    <property type="entry name" value="DCC1-like"/>
</dbReference>
<dbReference type="AlphaFoldDB" id="A0A4Q8AMU4"/>
<protein>
    <submittedName>
        <fullName evidence="1">Putative DCC family thiol-disulfide oxidoreductase YuxK</fullName>
    </submittedName>
</protein>
<dbReference type="Proteomes" id="UP000291483">
    <property type="component" value="Unassembled WGS sequence"/>
</dbReference>
<organism evidence="1 2">
    <name type="scientific">Microterricola gilva</name>
    <dbReference type="NCBI Taxonomy" id="393267"/>
    <lineage>
        <taxon>Bacteria</taxon>
        <taxon>Bacillati</taxon>
        <taxon>Actinomycetota</taxon>
        <taxon>Actinomycetes</taxon>
        <taxon>Micrococcales</taxon>
        <taxon>Microbacteriaceae</taxon>
        <taxon>Microterricola</taxon>
    </lineage>
</organism>
<name>A0A4Q8AMU4_9MICO</name>
<keyword evidence="2" id="KW-1185">Reference proteome</keyword>